<organism evidence="1 2">
    <name type="scientific">Arctium lappa</name>
    <name type="common">Greater burdock</name>
    <name type="synonym">Lappa major</name>
    <dbReference type="NCBI Taxonomy" id="4217"/>
    <lineage>
        <taxon>Eukaryota</taxon>
        <taxon>Viridiplantae</taxon>
        <taxon>Streptophyta</taxon>
        <taxon>Embryophyta</taxon>
        <taxon>Tracheophyta</taxon>
        <taxon>Spermatophyta</taxon>
        <taxon>Magnoliopsida</taxon>
        <taxon>eudicotyledons</taxon>
        <taxon>Gunneridae</taxon>
        <taxon>Pentapetalae</taxon>
        <taxon>asterids</taxon>
        <taxon>campanulids</taxon>
        <taxon>Asterales</taxon>
        <taxon>Asteraceae</taxon>
        <taxon>Carduoideae</taxon>
        <taxon>Cardueae</taxon>
        <taxon>Arctiinae</taxon>
        <taxon>Arctium</taxon>
    </lineage>
</organism>
<dbReference type="Proteomes" id="UP001055879">
    <property type="component" value="Linkage Group LG04"/>
</dbReference>
<evidence type="ECO:0000313" key="1">
    <source>
        <dbReference type="EMBL" id="KAI3736147.1"/>
    </source>
</evidence>
<sequence>MISPTSTTTKHGILSKDPTSTNPTVEEKLIATVELFDSEAVLEMGKKDNELKASESVDYGSLVSCEGKESESESVGSNSRDLKLESVNHSKAKESESVNDQFILEASLIDPNSMKTQENEGVNVGKSATHDPQEMINPFTSILKDVNMFPEGVLEDPSKEPPTILKPVDYELNSGKQIDTVPVKDDSGFELVKNEKEADAIGVLSHDVCGGSQPTNVEMKRLAKTRPKRLSKRPAWLNDFVVGKF</sequence>
<comment type="caution">
    <text evidence="1">The sequence shown here is derived from an EMBL/GenBank/DDBJ whole genome shotgun (WGS) entry which is preliminary data.</text>
</comment>
<accession>A0ACB9CPC6</accession>
<reference evidence="1 2" key="2">
    <citation type="journal article" date="2022" name="Mol. Ecol. Resour.">
        <title>The genomes of chicory, endive, great burdock and yacon provide insights into Asteraceae paleo-polyploidization history and plant inulin production.</title>
        <authorList>
            <person name="Fan W."/>
            <person name="Wang S."/>
            <person name="Wang H."/>
            <person name="Wang A."/>
            <person name="Jiang F."/>
            <person name="Liu H."/>
            <person name="Zhao H."/>
            <person name="Xu D."/>
            <person name="Zhang Y."/>
        </authorList>
    </citation>
    <scope>NUCLEOTIDE SEQUENCE [LARGE SCALE GENOMIC DNA]</scope>
    <source>
        <strain evidence="2">cv. Niubang</strain>
    </source>
</reference>
<reference evidence="2" key="1">
    <citation type="journal article" date="2022" name="Mol. Ecol. Resour.">
        <title>The genomes of chicory, endive, great burdock and yacon provide insights into Asteraceae palaeo-polyploidization history and plant inulin production.</title>
        <authorList>
            <person name="Fan W."/>
            <person name="Wang S."/>
            <person name="Wang H."/>
            <person name="Wang A."/>
            <person name="Jiang F."/>
            <person name="Liu H."/>
            <person name="Zhao H."/>
            <person name="Xu D."/>
            <person name="Zhang Y."/>
        </authorList>
    </citation>
    <scope>NUCLEOTIDE SEQUENCE [LARGE SCALE GENOMIC DNA]</scope>
    <source>
        <strain evidence="2">cv. Niubang</strain>
    </source>
</reference>
<gene>
    <name evidence="1" type="ORF">L6452_15681</name>
</gene>
<keyword evidence="2" id="KW-1185">Reference proteome</keyword>
<protein>
    <submittedName>
        <fullName evidence="1">Uncharacterized protein</fullName>
    </submittedName>
</protein>
<name>A0ACB9CPC6_ARCLA</name>
<proteinExistence type="predicted"/>
<dbReference type="EMBL" id="CM042050">
    <property type="protein sequence ID" value="KAI3736147.1"/>
    <property type="molecule type" value="Genomic_DNA"/>
</dbReference>
<evidence type="ECO:0000313" key="2">
    <source>
        <dbReference type="Proteomes" id="UP001055879"/>
    </source>
</evidence>